<reference evidence="7" key="1">
    <citation type="submission" date="2022-04" db="EMBL/GenBank/DDBJ databases">
        <title>Shinella lacus sp. nov., a novel member of the genus Shinella from water.</title>
        <authorList>
            <person name="Deng Y."/>
        </authorList>
    </citation>
    <scope>NUCLEOTIDE SEQUENCE</scope>
    <source>
        <strain evidence="7">JCM 31239</strain>
    </source>
</reference>
<accession>A0ABT8XKU9</accession>
<gene>
    <name evidence="7" type="ORF">GB928_022000</name>
</gene>
<dbReference type="InterPro" id="IPR018087">
    <property type="entry name" value="Glyco_hydro_5_CS"/>
</dbReference>
<dbReference type="EMBL" id="WHSC02000009">
    <property type="protein sequence ID" value="MDO6123876.1"/>
    <property type="molecule type" value="Genomic_DNA"/>
</dbReference>
<proteinExistence type="inferred from homology"/>
<dbReference type="Gene3D" id="3.20.20.80">
    <property type="entry name" value="Glycosidases"/>
    <property type="match status" value="1"/>
</dbReference>
<feature type="chain" id="PRO_5045133969" evidence="5">
    <location>
        <begin position="24"/>
        <end position="347"/>
    </location>
</feature>
<dbReference type="SUPFAM" id="SSF51445">
    <property type="entry name" value="(Trans)glycosidases"/>
    <property type="match status" value="1"/>
</dbReference>
<sequence>MSTMRSLFAALVAVVAATQPAAADVCYKGVNLSGAEYGDRDGVENLNFTYPSEKTVAYFAGKGMNIVRLPFSWERLQPTLNSPLSAVELDRLKAAVLRLRDHGMTVLLDPHSFGYYDKARLGTPEAPAFAFADLWIRLAAEFANEPDVLFGLMNEPYDIPATEWLDMANGAISGIRSVGARNLVLVPGTRWSGAHGWRADDPGGSNADVMRGVKDPIDNYAYEFHQYMDPDSSGTKGGCAAADAATAALIDVTAWLRETGKKGFLGEFGGSQDQACVVGLKAMTAVLDDNADAWLGFSYWAAGEWWPETEINNVQPTGKGDRKQLSGLPLKPGRKPDAAACATIPPA</sequence>
<dbReference type="Pfam" id="PF00150">
    <property type="entry name" value="Cellulase"/>
    <property type="match status" value="1"/>
</dbReference>
<dbReference type="PANTHER" id="PTHR34142">
    <property type="entry name" value="ENDO-BETA-1,4-GLUCANASE A"/>
    <property type="match status" value="1"/>
</dbReference>
<feature type="domain" description="Glycoside hydrolase family 5" evidence="6">
    <location>
        <begin position="50"/>
        <end position="302"/>
    </location>
</feature>
<dbReference type="GO" id="GO:0016787">
    <property type="term" value="F:hydrolase activity"/>
    <property type="evidence" value="ECO:0007669"/>
    <property type="project" value="UniProtKB-KW"/>
</dbReference>
<evidence type="ECO:0000256" key="4">
    <source>
        <dbReference type="SAM" id="MobiDB-lite"/>
    </source>
</evidence>
<evidence type="ECO:0000313" key="8">
    <source>
        <dbReference type="Proteomes" id="UP001177080"/>
    </source>
</evidence>
<dbReference type="Proteomes" id="UP001177080">
    <property type="component" value="Unassembled WGS sequence"/>
</dbReference>
<protein>
    <submittedName>
        <fullName evidence="7">Glycoside hydrolase family 5 protein</fullName>
    </submittedName>
</protein>
<comment type="caution">
    <text evidence="7">The sequence shown here is derived from an EMBL/GenBank/DDBJ whole genome shotgun (WGS) entry which is preliminary data.</text>
</comment>
<evidence type="ECO:0000256" key="1">
    <source>
        <dbReference type="ARBA" id="ARBA00022801"/>
    </source>
</evidence>
<evidence type="ECO:0000256" key="5">
    <source>
        <dbReference type="SAM" id="SignalP"/>
    </source>
</evidence>
<organism evidence="7 8">
    <name type="scientific">Shinella curvata</name>
    <dbReference type="NCBI Taxonomy" id="1817964"/>
    <lineage>
        <taxon>Bacteria</taxon>
        <taxon>Pseudomonadati</taxon>
        <taxon>Pseudomonadota</taxon>
        <taxon>Alphaproteobacteria</taxon>
        <taxon>Hyphomicrobiales</taxon>
        <taxon>Rhizobiaceae</taxon>
        <taxon>Shinella</taxon>
    </lineage>
</organism>
<evidence type="ECO:0000259" key="6">
    <source>
        <dbReference type="Pfam" id="PF00150"/>
    </source>
</evidence>
<dbReference type="RefSeq" id="WP_244759795.1">
    <property type="nucleotide sequence ID" value="NZ_JALJCJ010000001.1"/>
</dbReference>
<evidence type="ECO:0000313" key="7">
    <source>
        <dbReference type="EMBL" id="MDO6123876.1"/>
    </source>
</evidence>
<dbReference type="PROSITE" id="PS00659">
    <property type="entry name" value="GLYCOSYL_HYDROL_F5"/>
    <property type="match status" value="1"/>
</dbReference>
<keyword evidence="8" id="KW-1185">Reference proteome</keyword>
<dbReference type="PANTHER" id="PTHR34142:SF1">
    <property type="entry name" value="GLYCOSIDE HYDROLASE FAMILY 5 DOMAIN-CONTAINING PROTEIN"/>
    <property type="match status" value="1"/>
</dbReference>
<feature type="signal peptide" evidence="5">
    <location>
        <begin position="1"/>
        <end position="23"/>
    </location>
</feature>
<comment type="similarity">
    <text evidence="3">Belongs to the glycosyl hydrolase 5 (cellulase A) family.</text>
</comment>
<feature type="region of interest" description="Disordered" evidence="4">
    <location>
        <begin position="313"/>
        <end position="347"/>
    </location>
</feature>
<name>A0ABT8XKU9_9HYPH</name>
<keyword evidence="1 3" id="KW-0378">Hydrolase</keyword>
<keyword evidence="5" id="KW-0732">Signal</keyword>
<evidence type="ECO:0000256" key="2">
    <source>
        <dbReference type="ARBA" id="ARBA00023295"/>
    </source>
</evidence>
<dbReference type="InterPro" id="IPR017853">
    <property type="entry name" value="GH"/>
</dbReference>
<dbReference type="InterPro" id="IPR001547">
    <property type="entry name" value="Glyco_hydro_5"/>
</dbReference>
<evidence type="ECO:0000256" key="3">
    <source>
        <dbReference type="RuleBase" id="RU361153"/>
    </source>
</evidence>
<keyword evidence="2 3" id="KW-0326">Glycosidase</keyword>